<name>A0AC60PK06_IXOPE</name>
<dbReference type="EMBL" id="JABSTQ010010409">
    <property type="protein sequence ID" value="KAG0421176.1"/>
    <property type="molecule type" value="Genomic_DNA"/>
</dbReference>
<organism evidence="1 2">
    <name type="scientific">Ixodes persulcatus</name>
    <name type="common">Taiga tick</name>
    <dbReference type="NCBI Taxonomy" id="34615"/>
    <lineage>
        <taxon>Eukaryota</taxon>
        <taxon>Metazoa</taxon>
        <taxon>Ecdysozoa</taxon>
        <taxon>Arthropoda</taxon>
        <taxon>Chelicerata</taxon>
        <taxon>Arachnida</taxon>
        <taxon>Acari</taxon>
        <taxon>Parasitiformes</taxon>
        <taxon>Ixodida</taxon>
        <taxon>Ixodoidea</taxon>
        <taxon>Ixodidae</taxon>
        <taxon>Ixodinae</taxon>
        <taxon>Ixodes</taxon>
    </lineage>
</organism>
<evidence type="ECO:0000313" key="1">
    <source>
        <dbReference type="EMBL" id="KAG0421176.1"/>
    </source>
</evidence>
<sequence length="96" mass="10346">MDADEDNKMAPSGARSSTNSSLEREIESVKQHAKVLLDSLASELKTALEKDDDIIASLAALRERALGVEDSHRKKLDCIEKTVGSVMSSLTTGKSN</sequence>
<dbReference type="Proteomes" id="UP000805193">
    <property type="component" value="Unassembled WGS sequence"/>
</dbReference>
<reference evidence="1 2" key="1">
    <citation type="journal article" date="2020" name="Cell">
        <title>Large-Scale Comparative Analyses of Tick Genomes Elucidate Their Genetic Diversity and Vector Capacities.</title>
        <authorList>
            <consortium name="Tick Genome and Microbiome Consortium (TIGMIC)"/>
            <person name="Jia N."/>
            <person name="Wang J."/>
            <person name="Shi W."/>
            <person name="Du L."/>
            <person name="Sun Y."/>
            <person name="Zhan W."/>
            <person name="Jiang J.F."/>
            <person name="Wang Q."/>
            <person name="Zhang B."/>
            <person name="Ji P."/>
            <person name="Bell-Sakyi L."/>
            <person name="Cui X.M."/>
            <person name="Yuan T.T."/>
            <person name="Jiang B.G."/>
            <person name="Yang W.F."/>
            <person name="Lam T.T."/>
            <person name="Chang Q.C."/>
            <person name="Ding S.J."/>
            <person name="Wang X.J."/>
            <person name="Zhu J.G."/>
            <person name="Ruan X.D."/>
            <person name="Zhao L."/>
            <person name="Wei J.T."/>
            <person name="Ye R.Z."/>
            <person name="Que T.C."/>
            <person name="Du C.H."/>
            <person name="Zhou Y.H."/>
            <person name="Cheng J.X."/>
            <person name="Dai P.F."/>
            <person name="Guo W.B."/>
            <person name="Han X.H."/>
            <person name="Huang E.J."/>
            <person name="Li L.F."/>
            <person name="Wei W."/>
            <person name="Gao Y.C."/>
            <person name="Liu J.Z."/>
            <person name="Shao H.Z."/>
            <person name="Wang X."/>
            <person name="Wang C.C."/>
            <person name="Yang T.C."/>
            <person name="Huo Q.B."/>
            <person name="Li W."/>
            <person name="Chen H.Y."/>
            <person name="Chen S.E."/>
            <person name="Zhou L.G."/>
            <person name="Ni X.B."/>
            <person name="Tian J.H."/>
            <person name="Sheng Y."/>
            <person name="Liu T."/>
            <person name="Pan Y.S."/>
            <person name="Xia L.Y."/>
            <person name="Li J."/>
            <person name="Zhao F."/>
            <person name="Cao W.C."/>
        </authorList>
    </citation>
    <scope>NUCLEOTIDE SEQUENCE [LARGE SCALE GENOMIC DNA]</scope>
    <source>
        <strain evidence="1">Iper-2018</strain>
    </source>
</reference>
<evidence type="ECO:0000313" key="2">
    <source>
        <dbReference type="Proteomes" id="UP000805193"/>
    </source>
</evidence>
<accession>A0AC60PK06</accession>
<comment type="caution">
    <text evidence="1">The sequence shown here is derived from an EMBL/GenBank/DDBJ whole genome shotgun (WGS) entry which is preliminary data.</text>
</comment>
<gene>
    <name evidence="1" type="ORF">HPB47_002939</name>
</gene>
<keyword evidence="2" id="KW-1185">Reference proteome</keyword>
<protein>
    <submittedName>
        <fullName evidence="1">Uncharacterized protein</fullName>
    </submittedName>
</protein>
<proteinExistence type="predicted"/>